<dbReference type="EMBL" id="QKYT01000039">
    <property type="protein sequence ID" value="RIA96732.1"/>
    <property type="molecule type" value="Genomic_DNA"/>
</dbReference>
<dbReference type="OrthoDB" id="2329854at2759"/>
<evidence type="ECO:0000259" key="1">
    <source>
        <dbReference type="Pfam" id="PF12937"/>
    </source>
</evidence>
<dbReference type="SUPFAM" id="SSF52058">
    <property type="entry name" value="L domain-like"/>
    <property type="match status" value="1"/>
</dbReference>
<protein>
    <recommendedName>
        <fullName evidence="1">F-box domain-containing protein</fullName>
    </recommendedName>
</protein>
<dbReference type="Gene3D" id="1.20.1280.50">
    <property type="match status" value="1"/>
</dbReference>
<name>A0A397TFP8_9GLOM</name>
<sequence>MDFSIFDKQGHITLMSSFLPSECLEKIFSYLIEYPSSDVNTNLYIKDLYSCTLVSRHWCRISSPLLYVYPFHHFRENSPQIQPYYKLIRTLLSCIPQSEMKHIKEKLNIKPNSHTISPTFNYVSFIRGIIFHRMMFKSRMICNNKEIWLNEHNPKMISEESTIIIMKYLIKFIYKNCNNLTTLEFPFILKNENYYLIELLSFKRKSKLSNLKELYYSFQIDLFSQNANNTRINFCLSNNVCNLNLLYVNINGINDINQLCRFISSQKKLQHFVYSGKEILYENQYTMSMRNRKDFITEIDNYNAVINSLASQSESLKILEFRDLDLIISIINEEVKKSLSLLKNIKELKLYKCENIEGLHSWVKELKKLEVFEITLHYRRIYHLIYSIESFSSNLTKLIISCNDKTDIDEYYNSLYRQISIYLVSLTHLELPRILPFELIPIFKSCTKLVYLSVILFNVQLMKENLKNLGKHVPKTLKRIQFKESNPDLTISSKLLRFFLEGYANNSGALKYLEIHEVFGDRIYVSELFGVQIIIKSKNSLYIFS</sequence>
<dbReference type="InterPro" id="IPR032675">
    <property type="entry name" value="LRR_dom_sf"/>
</dbReference>
<keyword evidence="3" id="KW-1185">Reference proteome</keyword>
<dbReference type="Proteomes" id="UP000265703">
    <property type="component" value="Unassembled WGS sequence"/>
</dbReference>
<dbReference type="AlphaFoldDB" id="A0A397TFP8"/>
<reference evidence="2 3" key="1">
    <citation type="submission" date="2018-06" db="EMBL/GenBank/DDBJ databases">
        <title>Comparative genomics reveals the genomic features of Rhizophagus irregularis, R. cerebriforme, R. diaphanum and Gigaspora rosea, and their symbiotic lifestyle signature.</title>
        <authorList>
            <person name="Morin E."/>
            <person name="San Clemente H."/>
            <person name="Chen E.C.H."/>
            <person name="De La Providencia I."/>
            <person name="Hainaut M."/>
            <person name="Kuo A."/>
            <person name="Kohler A."/>
            <person name="Murat C."/>
            <person name="Tang N."/>
            <person name="Roy S."/>
            <person name="Loubradou J."/>
            <person name="Henrissat B."/>
            <person name="Grigoriev I.V."/>
            <person name="Corradi N."/>
            <person name="Roux C."/>
            <person name="Martin F.M."/>
        </authorList>
    </citation>
    <scope>NUCLEOTIDE SEQUENCE [LARGE SCALE GENOMIC DNA]</scope>
    <source>
        <strain evidence="2 3">DAOM 227022</strain>
    </source>
</reference>
<dbReference type="Pfam" id="PF12937">
    <property type="entry name" value="F-box-like"/>
    <property type="match status" value="1"/>
</dbReference>
<evidence type="ECO:0000313" key="3">
    <source>
        <dbReference type="Proteomes" id="UP000265703"/>
    </source>
</evidence>
<accession>A0A397TFP8</accession>
<evidence type="ECO:0000313" key="2">
    <source>
        <dbReference type="EMBL" id="RIA96732.1"/>
    </source>
</evidence>
<dbReference type="Gene3D" id="3.80.10.10">
    <property type="entry name" value="Ribonuclease Inhibitor"/>
    <property type="match status" value="1"/>
</dbReference>
<comment type="caution">
    <text evidence="2">The sequence shown here is derived from an EMBL/GenBank/DDBJ whole genome shotgun (WGS) entry which is preliminary data.</text>
</comment>
<organism evidence="2 3">
    <name type="scientific">Glomus cerebriforme</name>
    <dbReference type="NCBI Taxonomy" id="658196"/>
    <lineage>
        <taxon>Eukaryota</taxon>
        <taxon>Fungi</taxon>
        <taxon>Fungi incertae sedis</taxon>
        <taxon>Mucoromycota</taxon>
        <taxon>Glomeromycotina</taxon>
        <taxon>Glomeromycetes</taxon>
        <taxon>Glomerales</taxon>
        <taxon>Glomeraceae</taxon>
        <taxon>Glomus</taxon>
    </lineage>
</organism>
<dbReference type="InterPro" id="IPR001810">
    <property type="entry name" value="F-box_dom"/>
</dbReference>
<gene>
    <name evidence="2" type="ORF">C1645_814915</name>
</gene>
<feature type="domain" description="F-box" evidence="1">
    <location>
        <begin position="18"/>
        <end position="69"/>
    </location>
</feature>
<proteinExistence type="predicted"/>